<dbReference type="Pfam" id="PF00107">
    <property type="entry name" value="ADH_zinc_N"/>
    <property type="match status" value="1"/>
</dbReference>
<organism evidence="2 3">
    <name type="scientific">Roseimaritima ulvae</name>
    <dbReference type="NCBI Taxonomy" id="980254"/>
    <lineage>
        <taxon>Bacteria</taxon>
        <taxon>Pseudomonadati</taxon>
        <taxon>Planctomycetota</taxon>
        <taxon>Planctomycetia</taxon>
        <taxon>Pirellulales</taxon>
        <taxon>Pirellulaceae</taxon>
        <taxon>Roseimaritima</taxon>
    </lineage>
</organism>
<keyword evidence="3" id="KW-1185">Reference proteome</keyword>
<dbReference type="PANTHER" id="PTHR43677:SF1">
    <property type="entry name" value="ACRYLYL-COA REDUCTASE ACUI-RELATED"/>
    <property type="match status" value="1"/>
</dbReference>
<feature type="domain" description="Enoyl reductase (ER)" evidence="1">
    <location>
        <begin position="19"/>
        <end position="327"/>
    </location>
</feature>
<dbReference type="EC" id="1.3.1.84" evidence="2"/>
<dbReference type="InterPro" id="IPR051397">
    <property type="entry name" value="Zn-ADH-like_protein"/>
</dbReference>
<gene>
    <name evidence="2" type="primary">acuI</name>
    <name evidence="2" type="ORF">UC8_26800</name>
</gene>
<reference evidence="2 3" key="1">
    <citation type="submission" date="2019-08" db="EMBL/GenBank/DDBJ databases">
        <title>Deep-cultivation of Planctomycetes and their phenomic and genomic characterization uncovers novel biology.</title>
        <authorList>
            <person name="Wiegand S."/>
            <person name="Jogler M."/>
            <person name="Boedeker C."/>
            <person name="Pinto D."/>
            <person name="Vollmers J."/>
            <person name="Rivas-Marin E."/>
            <person name="Kohn T."/>
            <person name="Peeters S.H."/>
            <person name="Heuer A."/>
            <person name="Rast P."/>
            <person name="Oberbeckmann S."/>
            <person name="Bunk B."/>
            <person name="Jeske O."/>
            <person name="Meyerdierks A."/>
            <person name="Storesund J.E."/>
            <person name="Kallscheuer N."/>
            <person name="Luecker S."/>
            <person name="Lage O.M."/>
            <person name="Pohl T."/>
            <person name="Merkel B.J."/>
            <person name="Hornburger P."/>
            <person name="Mueller R.-W."/>
            <person name="Bruemmer F."/>
            <person name="Labrenz M."/>
            <person name="Spormann A.M."/>
            <person name="Op den Camp H."/>
            <person name="Overmann J."/>
            <person name="Amann R."/>
            <person name="Jetten M.S.M."/>
            <person name="Mascher T."/>
            <person name="Medema M.H."/>
            <person name="Devos D.P."/>
            <person name="Kaster A.-K."/>
            <person name="Ovreas L."/>
            <person name="Rohde M."/>
            <person name="Galperin M.Y."/>
            <person name="Jogler C."/>
        </authorList>
    </citation>
    <scope>NUCLEOTIDE SEQUENCE [LARGE SCALE GENOMIC DNA]</scope>
    <source>
        <strain evidence="2 3">UC8</strain>
    </source>
</reference>
<dbReference type="Gene3D" id="3.90.180.10">
    <property type="entry name" value="Medium-chain alcohol dehydrogenases, catalytic domain"/>
    <property type="match status" value="1"/>
</dbReference>
<dbReference type="AlphaFoldDB" id="A0A5B9R2W7"/>
<dbReference type="OrthoDB" id="9782155at2"/>
<dbReference type="InterPro" id="IPR011032">
    <property type="entry name" value="GroES-like_sf"/>
</dbReference>
<dbReference type="RefSeq" id="WP_068130589.1">
    <property type="nucleotide sequence ID" value="NZ_CP042914.1"/>
</dbReference>
<dbReference type="InterPro" id="IPR020843">
    <property type="entry name" value="ER"/>
</dbReference>
<dbReference type="NCBIfam" id="TIGR02823">
    <property type="entry name" value="oxido_YhdH"/>
    <property type="match status" value="1"/>
</dbReference>
<dbReference type="SUPFAM" id="SSF51735">
    <property type="entry name" value="NAD(P)-binding Rossmann-fold domains"/>
    <property type="match status" value="1"/>
</dbReference>
<dbReference type="EMBL" id="CP042914">
    <property type="protein sequence ID" value="QEG40663.1"/>
    <property type="molecule type" value="Genomic_DNA"/>
</dbReference>
<name>A0A5B9R2W7_9BACT</name>
<dbReference type="SUPFAM" id="SSF50129">
    <property type="entry name" value="GroES-like"/>
    <property type="match status" value="1"/>
</dbReference>
<dbReference type="GO" id="GO:0043957">
    <property type="term" value="F:acryloyl-CoA reductase (NADPH) activity"/>
    <property type="evidence" value="ECO:0007669"/>
    <property type="project" value="UniProtKB-EC"/>
</dbReference>
<dbReference type="CDD" id="cd05280">
    <property type="entry name" value="MDR_yhdh_yhfp"/>
    <property type="match status" value="1"/>
</dbReference>
<dbReference type="Proteomes" id="UP000325286">
    <property type="component" value="Chromosome"/>
</dbReference>
<dbReference type="InterPro" id="IPR013149">
    <property type="entry name" value="ADH-like_C"/>
</dbReference>
<dbReference type="InterPro" id="IPR014188">
    <property type="entry name" value="Acrylyl-CoA_reductase_AcuI"/>
</dbReference>
<dbReference type="KEGG" id="rul:UC8_26800"/>
<sequence length="331" mass="35051">MNSTDKPFRAYLVDQSKQGSLVDLHVDDLPAGEVLIRASHSSLNYKDALAATGHPGVARTLPHIPGVDVAGTVESSSDDRFQPGDAVFVTGYELGAPRWGGWSQKVRVPADWVIPIPRRVTPSEVMALGTAGFTAAQCVSAIQLHDIGPDDGEVLVTGASGGVGSTAVALLAKLGYQVAAVTGKEDHHQQLRDWGASRVLPRETIDTTSDKPLLKSLWAAAVDTVGGNVLAGVIKQLKQRGCVAACGNVAGVDLPLTVFPFILRGVKLDGIDSAQCPRNARMIIWEKLFGSWKLEGIADHTTTVPLTGIDEYVQKILKGQISGRVVVDLNA</sequence>
<dbReference type="PANTHER" id="PTHR43677">
    <property type="entry name" value="SHORT-CHAIN DEHYDROGENASE/REDUCTASE"/>
    <property type="match status" value="1"/>
</dbReference>
<dbReference type="InterPro" id="IPR036291">
    <property type="entry name" value="NAD(P)-bd_dom_sf"/>
</dbReference>
<evidence type="ECO:0000259" key="1">
    <source>
        <dbReference type="SMART" id="SM00829"/>
    </source>
</evidence>
<dbReference type="SMART" id="SM00829">
    <property type="entry name" value="PKS_ER"/>
    <property type="match status" value="1"/>
</dbReference>
<dbReference type="Pfam" id="PF08240">
    <property type="entry name" value="ADH_N"/>
    <property type="match status" value="1"/>
</dbReference>
<accession>A0A5B9R2W7</accession>
<dbReference type="Gene3D" id="3.40.50.720">
    <property type="entry name" value="NAD(P)-binding Rossmann-like Domain"/>
    <property type="match status" value="1"/>
</dbReference>
<evidence type="ECO:0000313" key="3">
    <source>
        <dbReference type="Proteomes" id="UP000325286"/>
    </source>
</evidence>
<proteinExistence type="predicted"/>
<evidence type="ECO:0000313" key="2">
    <source>
        <dbReference type="EMBL" id="QEG40663.1"/>
    </source>
</evidence>
<keyword evidence="2" id="KW-0560">Oxidoreductase</keyword>
<dbReference type="InterPro" id="IPR013154">
    <property type="entry name" value="ADH-like_N"/>
</dbReference>
<protein>
    <submittedName>
        <fullName evidence="2">Putative acrylyl-CoA reductase AcuI</fullName>
        <ecNumber evidence="2">1.3.1.84</ecNumber>
    </submittedName>
</protein>